<reference evidence="2" key="1">
    <citation type="submission" date="2017-09" db="EMBL/GenBank/DDBJ databases">
        <title>Yangia sp. SAOS 153D whole genome sequencing.</title>
        <authorList>
            <person name="Verma A."/>
            <person name="Krishnamurthi S."/>
        </authorList>
    </citation>
    <scope>NUCLEOTIDE SEQUENCE [LARGE SCALE GENOMIC DNA]</scope>
    <source>
        <strain evidence="2">SAOS 153D</strain>
    </source>
</reference>
<proteinExistence type="predicted"/>
<organism evidence="2">
    <name type="scientific">Alloyangia mangrovi</name>
    <dbReference type="NCBI Taxonomy" id="1779329"/>
    <lineage>
        <taxon>Bacteria</taxon>
        <taxon>Pseudomonadati</taxon>
        <taxon>Pseudomonadota</taxon>
        <taxon>Alphaproteobacteria</taxon>
        <taxon>Rhodobacterales</taxon>
        <taxon>Roseobacteraceae</taxon>
        <taxon>Alloyangia</taxon>
    </lineage>
</organism>
<feature type="chain" id="PRO_5012042485" evidence="1">
    <location>
        <begin position="19"/>
        <end position="88"/>
    </location>
</feature>
<gene>
    <name evidence="2" type="ORF">CLG85_00750</name>
</gene>
<protein>
    <submittedName>
        <fullName evidence="2">Uncharacterized protein</fullName>
    </submittedName>
</protein>
<keyword evidence="1" id="KW-0732">Signal</keyword>
<name>A0A2A3K1V2_9RHOB</name>
<evidence type="ECO:0000256" key="1">
    <source>
        <dbReference type="SAM" id="SignalP"/>
    </source>
</evidence>
<comment type="caution">
    <text evidence="2">The sequence shown here is derived from an EMBL/GenBank/DDBJ whole genome shotgun (WGS) entry which is preliminary data.</text>
</comment>
<feature type="signal peptide" evidence="1">
    <location>
        <begin position="1"/>
        <end position="18"/>
    </location>
</feature>
<accession>A0A2A3K1V2</accession>
<sequence>MNGCLLTLAGLLSGPAPGATLFAMMSRPGPFSRYGSAECRVVRALGIEGSGPTWDEAARKWAEGARWLATQPEPVRAPVQLDLLELAA</sequence>
<dbReference type="EMBL" id="NTHN01000011">
    <property type="protein sequence ID" value="PBD21067.1"/>
    <property type="molecule type" value="Genomic_DNA"/>
</dbReference>
<dbReference type="AlphaFoldDB" id="A0A2A3K1V2"/>
<evidence type="ECO:0000313" key="2">
    <source>
        <dbReference type="EMBL" id="PBD21067.1"/>
    </source>
</evidence>